<evidence type="ECO:0000256" key="6">
    <source>
        <dbReference type="ARBA" id="ARBA00022692"/>
    </source>
</evidence>
<evidence type="ECO:0000256" key="3">
    <source>
        <dbReference type="ARBA" id="ARBA00022475"/>
    </source>
</evidence>
<feature type="transmembrane region" description="Helical" evidence="9">
    <location>
        <begin position="330"/>
        <end position="351"/>
    </location>
</feature>
<dbReference type="InterPro" id="IPR003352">
    <property type="entry name" value="PTS_EIIC"/>
</dbReference>
<dbReference type="RefSeq" id="WP_218324797.1">
    <property type="nucleotide sequence ID" value="NZ_JAHUZB010000001.1"/>
</dbReference>
<feature type="transmembrane region" description="Helical" evidence="9">
    <location>
        <begin position="190"/>
        <end position="209"/>
    </location>
</feature>
<feature type="transmembrane region" description="Helical" evidence="9">
    <location>
        <begin position="245"/>
        <end position="271"/>
    </location>
</feature>
<feature type="transmembrane region" description="Helical" evidence="9">
    <location>
        <begin position="215"/>
        <end position="233"/>
    </location>
</feature>
<keyword evidence="5" id="KW-0598">Phosphotransferase system</keyword>
<feature type="transmembrane region" description="Helical" evidence="9">
    <location>
        <begin position="388"/>
        <end position="408"/>
    </location>
</feature>
<comment type="caution">
    <text evidence="11">The sequence shown here is derived from an EMBL/GenBank/DDBJ whole genome shotgun (WGS) entry which is preliminary data.</text>
</comment>
<evidence type="ECO:0000256" key="2">
    <source>
        <dbReference type="ARBA" id="ARBA00022448"/>
    </source>
</evidence>
<evidence type="ECO:0000313" key="12">
    <source>
        <dbReference type="Proteomes" id="UP000774130"/>
    </source>
</evidence>
<dbReference type="PANTHER" id="PTHR30505">
    <property type="entry name" value="FRUCTOSE-LIKE PERMEASE"/>
    <property type="match status" value="1"/>
</dbReference>
<reference evidence="11 12" key="1">
    <citation type="submission" date="2021-06" db="EMBL/GenBank/DDBJ databases">
        <title>Enterococcus alishanensis sp. nov., a novel lactic acid bacterium isolated from fresh coffee beans.</title>
        <authorList>
            <person name="Chen Y.-S."/>
        </authorList>
    </citation>
    <scope>NUCLEOTIDE SEQUENCE [LARGE SCALE GENOMIC DNA]</scope>
    <source>
        <strain evidence="11 12">ALS3</strain>
    </source>
</reference>
<evidence type="ECO:0000313" key="11">
    <source>
        <dbReference type="EMBL" id="MBV7389753.1"/>
    </source>
</evidence>
<evidence type="ECO:0000256" key="5">
    <source>
        <dbReference type="ARBA" id="ARBA00022683"/>
    </source>
</evidence>
<evidence type="ECO:0000256" key="8">
    <source>
        <dbReference type="ARBA" id="ARBA00023136"/>
    </source>
</evidence>
<evidence type="ECO:0000256" key="4">
    <source>
        <dbReference type="ARBA" id="ARBA00022597"/>
    </source>
</evidence>
<organism evidence="11 12">
    <name type="scientific">Enterococcus alishanensis</name>
    <dbReference type="NCBI Taxonomy" id="1303817"/>
    <lineage>
        <taxon>Bacteria</taxon>
        <taxon>Bacillati</taxon>
        <taxon>Bacillota</taxon>
        <taxon>Bacilli</taxon>
        <taxon>Lactobacillales</taxon>
        <taxon>Enterococcaceae</taxon>
        <taxon>Enterococcus</taxon>
    </lineage>
</organism>
<keyword evidence="2" id="KW-0813">Transport</keyword>
<protein>
    <submittedName>
        <fullName evidence="11">PTS fructose transporter subunit IIC</fullName>
    </submittedName>
</protein>
<keyword evidence="12" id="KW-1185">Reference proteome</keyword>
<dbReference type="PANTHER" id="PTHR30505:SF0">
    <property type="entry name" value="FRUCTOSE-LIKE PTS SYSTEM EIIBC COMPONENT-RELATED"/>
    <property type="match status" value="1"/>
</dbReference>
<keyword evidence="4" id="KW-0762">Sugar transport</keyword>
<dbReference type="PROSITE" id="PS51104">
    <property type="entry name" value="PTS_EIIC_TYPE_2"/>
    <property type="match status" value="1"/>
</dbReference>
<keyword evidence="3" id="KW-1003">Cell membrane</keyword>
<keyword evidence="6 9" id="KW-0812">Transmembrane</keyword>
<proteinExistence type="predicted"/>
<feature type="transmembrane region" description="Helical" evidence="9">
    <location>
        <begin position="428"/>
        <end position="449"/>
    </location>
</feature>
<dbReference type="InterPro" id="IPR006327">
    <property type="entry name" value="PTS_IIC_fruc"/>
</dbReference>
<keyword evidence="8 9" id="KW-0472">Membrane</keyword>
<dbReference type="InterPro" id="IPR050864">
    <property type="entry name" value="Bacterial_PTS_Sugar_Transport"/>
</dbReference>
<evidence type="ECO:0000256" key="1">
    <source>
        <dbReference type="ARBA" id="ARBA00004429"/>
    </source>
</evidence>
<keyword evidence="7 9" id="KW-1133">Transmembrane helix</keyword>
<evidence type="ECO:0000256" key="9">
    <source>
        <dbReference type="SAM" id="Phobius"/>
    </source>
</evidence>
<sequence length="466" mass="49160">MKLAVIFENNVNNQEAIEEALMTEVKRMSMSVEFFEDPSVSLSDFIANEKLQQVDTILVVGQQKQKKSELLGKAILHVTATEILTQPDKVIAKFLTEETLANQEESQQKLNGRLFYDAIMNGVSYMIPFIVTGGLLIAVSLSLGGTATANGFVFEEGSIWNEIFKIGSASMSLMVPILASYIGHFIGGNAALAPGFVGGFIAVDGSFYGSENNTGFIGGIIAGLLAGLLVRLLSRIKIPEIIAPVMPVIFIPLIATLIVGLVFIYIVGVPVSSFFESLTNWLQSLQGNSKLLLAAIIGLMISVDVGGPFNKTAFLFASGLIAEGNYEIMGVAAVAISIPPLSTGLASILFAKKFDSKEQNAGKATFIMGLFGITEGAIPFVTSDPLHVIPSVVIGSVTGSVIAMLGGVENVVSHGGPIVAILGGISNVLMFAVAVLVGTVISVSLLFLLKKNKLVENEIGNKTIAS</sequence>
<dbReference type="NCBIfam" id="TIGR01427">
    <property type="entry name" value="PTS_IIC_fructo"/>
    <property type="match status" value="1"/>
</dbReference>
<dbReference type="InterPro" id="IPR013014">
    <property type="entry name" value="PTS_EIIC_2"/>
</dbReference>
<accession>A0ABS6TA21</accession>
<comment type="subcellular location">
    <subcellularLocation>
        <location evidence="1">Cell inner membrane</location>
        <topology evidence="1">Multi-pass membrane protein</topology>
    </subcellularLocation>
</comment>
<feature type="domain" description="PTS EIIC type-2" evidence="10">
    <location>
        <begin position="115"/>
        <end position="449"/>
    </location>
</feature>
<feature type="transmembrane region" description="Helical" evidence="9">
    <location>
        <begin position="123"/>
        <end position="143"/>
    </location>
</feature>
<dbReference type="EMBL" id="JAHUZB010000001">
    <property type="protein sequence ID" value="MBV7389753.1"/>
    <property type="molecule type" value="Genomic_DNA"/>
</dbReference>
<gene>
    <name evidence="11" type="ORF">KUA55_03610</name>
</gene>
<feature type="transmembrane region" description="Helical" evidence="9">
    <location>
        <begin position="291"/>
        <end position="309"/>
    </location>
</feature>
<evidence type="ECO:0000256" key="7">
    <source>
        <dbReference type="ARBA" id="ARBA00022989"/>
    </source>
</evidence>
<name>A0ABS6TA21_9ENTE</name>
<dbReference type="Proteomes" id="UP000774130">
    <property type="component" value="Unassembled WGS sequence"/>
</dbReference>
<dbReference type="Pfam" id="PF02378">
    <property type="entry name" value="PTS_EIIC"/>
    <property type="match status" value="1"/>
</dbReference>
<evidence type="ECO:0000259" key="10">
    <source>
        <dbReference type="PROSITE" id="PS51104"/>
    </source>
</evidence>